<dbReference type="PANTHER" id="PTHR48125:SF12">
    <property type="entry name" value="AT HOOK TRANSCRIPTION FACTOR FAMILY-RELATED"/>
    <property type="match status" value="1"/>
</dbReference>
<sequence>MRSIVTLGVLGAHDLETEVAIGFDVAGVGVRHHQGARGRGAGAYHHLGGAAATIASVTGLLDAHPRHPHDYDEIALLQLLELPCPPVRAPYRLRQKDSVMSDIILPQLPEEQKPDFRELERARLLERAKQANVEQVSRETIDLRETRTPTATSPPPPDLSASLPTMSTSPPPPPSETPPPPPIESPVSPPPAMPIVDSPTTVYPPPPLPEAPDFDDILQDNQLLDGTWSTRVHLLTEIVQLSSEITTIQDDLQAVRKLAEASTMLPEEAEARLWGRLGQAETLLHAKQAEYDRLREEIVSNASGVWPIPKEQMERDVTLLTEYQEMVGYLAGLKRVTGELQEALAVLDIGRMPAVPALTQALREDVEARIREEAVMPTKQKGGADEGAMDVDGAPPPYQPPAGSIPVLPPSERTITQRDLDEISSRLDGIEKDLYAIDDAVWQRENELRDEFMAELEGKTLEWYTLMRRGRKIGESGMKRGGEKGGEEEEERVEEEEEEEEGGDLEEDEEIATLKRELCEMRAQTIEGAKEVDEMTEILENFQTRLVSAEGLLPEANWSIRPRCRGMQISITVSLSSRPPTALRQQSSMPPIIWCLFNHPRHPPHPPHSRLQTSSTPFATHSRPSYVEP</sequence>
<evidence type="ECO:0000313" key="3">
    <source>
        <dbReference type="Proteomes" id="UP000298030"/>
    </source>
</evidence>
<keyword evidence="3" id="KW-1185">Reference proteome</keyword>
<organism evidence="2 3">
    <name type="scientific">Coprinellus micaceus</name>
    <name type="common">Glistening ink-cap mushroom</name>
    <name type="synonym">Coprinus micaceus</name>
    <dbReference type="NCBI Taxonomy" id="71717"/>
    <lineage>
        <taxon>Eukaryota</taxon>
        <taxon>Fungi</taxon>
        <taxon>Dikarya</taxon>
        <taxon>Basidiomycota</taxon>
        <taxon>Agaricomycotina</taxon>
        <taxon>Agaricomycetes</taxon>
        <taxon>Agaricomycetidae</taxon>
        <taxon>Agaricales</taxon>
        <taxon>Agaricineae</taxon>
        <taxon>Psathyrellaceae</taxon>
        <taxon>Coprinellus</taxon>
    </lineage>
</organism>
<comment type="caution">
    <text evidence="2">The sequence shown here is derived from an EMBL/GenBank/DDBJ whole genome shotgun (WGS) entry which is preliminary data.</text>
</comment>
<dbReference type="AlphaFoldDB" id="A0A4Y7TZP7"/>
<feature type="region of interest" description="Disordered" evidence="1">
    <location>
        <begin position="604"/>
        <end position="629"/>
    </location>
</feature>
<feature type="compositionally biased region" description="Low complexity" evidence="1">
    <location>
        <begin position="159"/>
        <end position="168"/>
    </location>
</feature>
<feature type="compositionally biased region" description="Pro residues" evidence="1">
    <location>
        <begin position="169"/>
        <end position="193"/>
    </location>
</feature>
<dbReference type="STRING" id="71717.A0A4Y7TZP7"/>
<dbReference type="Proteomes" id="UP000298030">
    <property type="component" value="Unassembled WGS sequence"/>
</dbReference>
<name>A0A4Y7TZP7_COPMI</name>
<dbReference type="EMBL" id="QPFP01000001">
    <property type="protein sequence ID" value="TEB39481.1"/>
    <property type="molecule type" value="Genomic_DNA"/>
</dbReference>
<protein>
    <submittedName>
        <fullName evidence="2">Uncharacterized protein</fullName>
    </submittedName>
</protein>
<feature type="region of interest" description="Disordered" evidence="1">
    <location>
        <begin position="475"/>
        <end position="508"/>
    </location>
</feature>
<reference evidence="2 3" key="1">
    <citation type="journal article" date="2019" name="Nat. Ecol. Evol.">
        <title>Megaphylogeny resolves global patterns of mushroom evolution.</title>
        <authorList>
            <person name="Varga T."/>
            <person name="Krizsan K."/>
            <person name="Foldi C."/>
            <person name="Dima B."/>
            <person name="Sanchez-Garcia M."/>
            <person name="Sanchez-Ramirez S."/>
            <person name="Szollosi G.J."/>
            <person name="Szarkandi J.G."/>
            <person name="Papp V."/>
            <person name="Albert L."/>
            <person name="Andreopoulos W."/>
            <person name="Angelini C."/>
            <person name="Antonin V."/>
            <person name="Barry K.W."/>
            <person name="Bougher N.L."/>
            <person name="Buchanan P."/>
            <person name="Buyck B."/>
            <person name="Bense V."/>
            <person name="Catcheside P."/>
            <person name="Chovatia M."/>
            <person name="Cooper J."/>
            <person name="Damon W."/>
            <person name="Desjardin D."/>
            <person name="Finy P."/>
            <person name="Geml J."/>
            <person name="Haridas S."/>
            <person name="Hughes K."/>
            <person name="Justo A."/>
            <person name="Karasinski D."/>
            <person name="Kautmanova I."/>
            <person name="Kiss B."/>
            <person name="Kocsube S."/>
            <person name="Kotiranta H."/>
            <person name="LaButti K.M."/>
            <person name="Lechner B.E."/>
            <person name="Liimatainen K."/>
            <person name="Lipzen A."/>
            <person name="Lukacs Z."/>
            <person name="Mihaltcheva S."/>
            <person name="Morgado L.N."/>
            <person name="Niskanen T."/>
            <person name="Noordeloos M.E."/>
            <person name="Ohm R.A."/>
            <person name="Ortiz-Santana B."/>
            <person name="Ovrebo C."/>
            <person name="Racz N."/>
            <person name="Riley R."/>
            <person name="Savchenko A."/>
            <person name="Shiryaev A."/>
            <person name="Soop K."/>
            <person name="Spirin V."/>
            <person name="Szebenyi C."/>
            <person name="Tomsovsky M."/>
            <person name="Tulloss R.E."/>
            <person name="Uehling J."/>
            <person name="Grigoriev I.V."/>
            <person name="Vagvolgyi C."/>
            <person name="Papp T."/>
            <person name="Martin F.M."/>
            <person name="Miettinen O."/>
            <person name="Hibbett D.S."/>
            <person name="Nagy L.G."/>
        </authorList>
    </citation>
    <scope>NUCLEOTIDE SEQUENCE [LARGE SCALE GENOMIC DNA]</scope>
    <source>
        <strain evidence="2 3">FP101781</strain>
    </source>
</reference>
<feature type="compositionally biased region" description="Acidic residues" evidence="1">
    <location>
        <begin position="486"/>
        <end position="508"/>
    </location>
</feature>
<accession>A0A4Y7TZP7</accession>
<feature type="compositionally biased region" description="Basic and acidic residues" evidence="1">
    <location>
        <begin position="136"/>
        <end position="147"/>
    </location>
</feature>
<feature type="compositionally biased region" description="Polar residues" evidence="1">
    <location>
        <begin position="610"/>
        <end position="623"/>
    </location>
</feature>
<gene>
    <name evidence="2" type="ORF">FA13DRAFT_4230</name>
</gene>
<feature type="region of interest" description="Disordered" evidence="1">
    <location>
        <begin position="129"/>
        <end position="214"/>
    </location>
</feature>
<dbReference type="PANTHER" id="PTHR48125">
    <property type="entry name" value="LP07818P1"/>
    <property type="match status" value="1"/>
</dbReference>
<proteinExistence type="predicted"/>
<dbReference type="OrthoDB" id="2749714at2759"/>
<evidence type="ECO:0000256" key="1">
    <source>
        <dbReference type="SAM" id="MobiDB-lite"/>
    </source>
</evidence>
<feature type="compositionally biased region" description="Basic and acidic residues" evidence="1">
    <location>
        <begin position="475"/>
        <end position="485"/>
    </location>
</feature>
<evidence type="ECO:0000313" key="2">
    <source>
        <dbReference type="EMBL" id="TEB39481.1"/>
    </source>
</evidence>